<evidence type="ECO:0000313" key="3">
    <source>
        <dbReference type="Proteomes" id="UP000179281"/>
    </source>
</evidence>
<sequence length="150" mass="16870">MPSNAFKTALFLSAYAVAMAMVEAATVVYLRELYYPQGFFIRSAADLAVIPAHILTVELWREAATIVMLIAVGWLASPRRGMRIAAFLYAFSVWDLGYYLFLYLFLSWPPSLGTTDVYFLIPWPWLGPVWIPLALFAAVGGASLYYLLKK</sequence>
<accession>A0A1G2CN44</accession>
<dbReference type="Proteomes" id="UP000179281">
    <property type="component" value="Unassembled WGS sequence"/>
</dbReference>
<dbReference type="EMBL" id="MHLD01000006">
    <property type="protein sequence ID" value="OGZ02803.1"/>
    <property type="molecule type" value="Genomic_DNA"/>
</dbReference>
<protein>
    <submittedName>
        <fullName evidence="2">Uncharacterized protein</fullName>
    </submittedName>
</protein>
<keyword evidence="1" id="KW-0472">Membrane</keyword>
<dbReference type="STRING" id="1798653.A3G64_02320"/>
<feature type="transmembrane region" description="Helical" evidence="1">
    <location>
        <begin position="59"/>
        <end position="77"/>
    </location>
</feature>
<reference evidence="2 3" key="1">
    <citation type="journal article" date="2016" name="Nat. Commun.">
        <title>Thousands of microbial genomes shed light on interconnected biogeochemical processes in an aquifer system.</title>
        <authorList>
            <person name="Anantharaman K."/>
            <person name="Brown C.T."/>
            <person name="Hug L.A."/>
            <person name="Sharon I."/>
            <person name="Castelle C.J."/>
            <person name="Probst A.J."/>
            <person name="Thomas B.C."/>
            <person name="Singh A."/>
            <person name="Wilkins M.J."/>
            <person name="Karaoz U."/>
            <person name="Brodie E.L."/>
            <person name="Williams K.H."/>
            <person name="Hubbard S.S."/>
            <person name="Banfield J.F."/>
        </authorList>
    </citation>
    <scope>NUCLEOTIDE SEQUENCE [LARGE SCALE GENOMIC DNA]</scope>
</reference>
<proteinExistence type="predicted"/>
<keyword evidence="1" id="KW-1133">Transmembrane helix</keyword>
<comment type="caution">
    <text evidence="2">The sequence shown here is derived from an EMBL/GenBank/DDBJ whole genome shotgun (WGS) entry which is preliminary data.</text>
</comment>
<keyword evidence="1" id="KW-0812">Transmembrane</keyword>
<organism evidence="2 3">
    <name type="scientific">Candidatus Liptonbacteria bacterium RIFCSPLOWO2_12_FULL_60_15</name>
    <dbReference type="NCBI Taxonomy" id="1798653"/>
    <lineage>
        <taxon>Bacteria</taxon>
        <taxon>Candidatus Liptoniibacteriota</taxon>
    </lineage>
</organism>
<dbReference type="AlphaFoldDB" id="A0A1G2CN44"/>
<name>A0A1G2CN44_9BACT</name>
<gene>
    <name evidence="2" type="ORF">A3G64_02320</name>
</gene>
<feature type="transmembrane region" description="Helical" evidence="1">
    <location>
        <begin position="125"/>
        <end position="148"/>
    </location>
</feature>
<evidence type="ECO:0000313" key="2">
    <source>
        <dbReference type="EMBL" id="OGZ02803.1"/>
    </source>
</evidence>
<evidence type="ECO:0000256" key="1">
    <source>
        <dbReference type="SAM" id="Phobius"/>
    </source>
</evidence>
<feature type="transmembrane region" description="Helical" evidence="1">
    <location>
        <begin position="84"/>
        <end position="105"/>
    </location>
</feature>